<dbReference type="EMBL" id="FJUY01000012">
    <property type="protein sequence ID" value="CZT22035.1"/>
    <property type="molecule type" value="Genomic_DNA"/>
</dbReference>
<dbReference type="PANTHER" id="PTHR35396:SF1">
    <property type="entry name" value="SMALL SECRETED PROTEIN"/>
    <property type="match status" value="1"/>
</dbReference>
<organism evidence="2 3">
    <name type="scientific">Ramularia collo-cygni</name>
    <dbReference type="NCBI Taxonomy" id="112498"/>
    <lineage>
        <taxon>Eukaryota</taxon>
        <taxon>Fungi</taxon>
        <taxon>Dikarya</taxon>
        <taxon>Ascomycota</taxon>
        <taxon>Pezizomycotina</taxon>
        <taxon>Dothideomycetes</taxon>
        <taxon>Dothideomycetidae</taxon>
        <taxon>Mycosphaerellales</taxon>
        <taxon>Mycosphaerellaceae</taxon>
        <taxon>Ramularia</taxon>
    </lineage>
</organism>
<dbReference type="GeneID" id="35603011"/>
<dbReference type="AlphaFoldDB" id="A0A2D3V5S0"/>
<dbReference type="PANTHER" id="PTHR35396">
    <property type="entry name" value="SMALL SECRETED PROTEIN"/>
    <property type="match status" value="1"/>
</dbReference>
<proteinExistence type="predicted"/>
<protein>
    <recommendedName>
        <fullName evidence="4">Small secreted protein</fullName>
    </recommendedName>
</protein>
<evidence type="ECO:0000313" key="3">
    <source>
        <dbReference type="Proteomes" id="UP000225277"/>
    </source>
</evidence>
<dbReference type="PROSITE" id="PS51257">
    <property type="entry name" value="PROKAR_LIPOPROTEIN"/>
    <property type="match status" value="1"/>
</dbReference>
<reference evidence="2 3" key="1">
    <citation type="submission" date="2016-03" db="EMBL/GenBank/DDBJ databases">
        <authorList>
            <person name="Ploux O."/>
        </authorList>
    </citation>
    <scope>NUCLEOTIDE SEQUENCE [LARGE SCALE GENOMIC DNA]</scope>
    <source>
        <strain evidence="2 3">URUG2</strain>
    </source>
</reference>
<feature type="chain" id="PRO_5013676122" description="Small secreted protein" evidence="1">
    <location>
        <begin position="19"/>
        <end position="146"/>
    </location>
</feature>
<sequence length="146" mass="15524">MQLRSFLSLAITLACARATLDPCTTNSKGKIPSKLNCSATKVSKAIQAAECSHNTRTSKTQTFAVFVTDHSYDKSYGAPYGTCSAYTCAAPTSNQTESEKDSWIFYWGEGGDSTGYGTTCVKSPDDGTCGCQNSNGQFIYGGNDCV</sequence>
<name>A0A2D3V5S0_9PEZI</name>
<dbReference type="Proteomes" id="UP000225277">
    <property type="component" value="Unassembled WGS sequence"/>
</dbReference>
<gene>
    <name evidence="2" type="ORF">RCC_07904</name>
</gene>
<keyword evidence="1" id="KW-0732">Signal</keyword>
<evidence type="ECO:0008006" key="4">
    <source>
        <dbReference type="Google" id="ProtNLM"/>
    </source>
</evidence>
<dbReference type="RefSeq" id="XP_023628924.1">
    <property type="nucleotide sequence ID" value="XM_023773156.1"/>
</dbReference>
<accession>A0A2D3V5S0</accession>
<keyword evidence="3" id="KW-1185">Reference proteome</keyword>
<dbReference type="OrthoDB" id="160054at2759"/>
<evidence type="ECO:0000256" key="1">
    <source>
        <dbReference type="SAM" id="SignalP"/>
    </source>
</evidence>
<evidence type="ECO:0000313" key="2">
    <source>
        <dbReference type="EMBL" id="CZT22035.1"/>
    </source>
</evidence>
<feature type="signal peptide" evidence="1">
    <location>
        <begin position="1"/>
        <end position="18"/>
    </location>
</feature>